<accession>C9LEG9</accession>
<evidence type="ECO:0000313" key="1">
    <source>
        <dbReference type="EMBL" id="EEX72138.1"/>
    </source>
</evidence>
<dbReference type="RefSeq" id="WP_006254369.1">
    <property type="nucleotide sequence ID" value="NZ_GG700642.1"/>
</dbReference>
<organism evidence="1 2">
    <name type="scientific">Alloprevotella tannerae ATCC 51259</name>
    <dbReference type="NCBI Taxonomy" id="626522"/>
    <lineage>
        <taxon>Bacteria</taxon>
        <taxon>Pseudomonadati</taxon>
        <taxon>Bacteroidota</taxon>
        <taxon>Bacteroidia</taxon>
        <taxon>Bacteroidales</taxon>
        <taxon>Prevotellaceae</taxon>
        <taxon>Alloprevotella</taxon>
    </lineage>
</organism>
<dbReference type="GeneID" id="84575804"/>
<dbReference type="EMBL" id="ACIJ02000016">
    <property type="protein sequence ID" value="EEX72138.1"/>
    <property type="molecule type" value="Genomic_DNA"/>
</dbReference>
<proteinExistence type="predicted"/>
<dbReference type="Proteomes" id="UP000003460">
    <property type="component" value="Unassembled WGS sequence"/>
</dbReference>
<comment type="caution">
    <text evidence="1">The sequence shown here is derived from an EMBL/GenBank/DDBJ whole genome shotgun (WGS) entry which is preliminary data.</text>
</comment>
<name>C9LEG9_9BACT</name>
<keyword evidence="2" id="KW-1185">Reference proteome</keyword>
<protein>
    <submittedName>
        <fullName evidence="1">Uncharacterized protein</fullName>
    </submittedName>
</protein>
<dbReference type="AlphaFoldDB" id="C9LEG9"/>
<reference evidence="1" key="1">
    <citation type="submission" date="2009-09" db="EMBL/GenBank/DDBJ databases">
        <authorList>
            <person name="Weinstock G."/>
            <person name="Sodergren E."/>
            <person name="Clifton S."/>
            <person name="Fulton L."/>
            <person name="Fulton B."/>
            <person name="Courtney L."/>
            <person name="Fronick C."/>
            <person name="Harrison M."/>
            <person name="Strong C."/>
            <person name="Farmer C."/>
            <person name="Delahaunty K."/>
            <person name="Markovic C."/>
            <person name="Hall O."/>
            <person name="Minx P."/>
            <person name="Tomlinson C."/>
            <person name="Mitreva M."/>
            <person name="Nelson J."/>
            <person name="Hou S."/>
            <person name="Wollam A."/>
            <person name="Pepin K.H."/>
            <person name="Johnson M."/>
            <person name="Bhonagiri V."/>
            <person name="Nash W.E."/>
            <person name="Warren W."/>
            <person name="Chinwalla A."/>
            <person name="Mardis E.R."/>
            <person name="Wilson R.K."/>
        </authorList>
    </citation>
    <scope>NUCLEOTIDE SEQUENCE [LARGE SCALE GENOMIC DNA]</scope>
    <source>
        <strain evidence="1">ATCC 51259</strain>
    </source>
</reference>
<evidence type="ECO:0000313" key="2">
    <source>
        <dbReference type="Proteomes" id="UP000003460"/>
    </source>
</evidence>
<gene>
    <name evidence="1" type="ORF">GCWU000325_00595</name>
</gene>
<dbReference type="HOGENOM" id="CLU_2975576_0_0_10"/>
<sequence length="58" mass="6709">MADSILQKKSYSYYQTPQRADYQYAGHNSKPNTKARRKHHKANIFEAEGAAILHVDYP</sequence>